<name>A0A8J6HEI4_TENMO</name>
<dbReference type="GO" id="GO:0005506">
    <property type="term" value="F:iron ion binding"/>
    <property type="evidence" value="ECO:0007669"/>
    <property type="project" value="InterPro"/>
</dbReference>
<comment type="similarity">
    <text evidence="5">Belongs to the cytochrome P450 family.</text>
</comment>
<gene>
    <name evidence="17" type="ORF">GEV33_010135</name>
</gene>
<feature type="compositionally biased region" description="Basic and acidic residues" evidence="15">
    <location>
        <begin position="645"/>
        <end position="656"/>
    </location>
</feature>
<dbReference type="FunFam" id="1.10.630.10:FF:000042">
    <property type="entry name" value="Cytochrome P450"/>
    <property type="match status" value="1"/>
</dbReference>
<protein>
    <recommendedName>
        <fullName evidence="19">Cytochrome P450 monooxygenase</fullName>
    </recommendedName>
</protein>
<dbReference type="Gene3D" id="1.10.630.10">
    <property type="entry name" value="Cytochrome P450"/>
    <property type="match status" value="1"/>
</dbReference>
<dbReference type="InterPro" id="IPR017972">
    <property type="entry name" value="Cyt_P450_CS"/>
</dbReference>
<keyword evidence="12" id="KW-0503">Monooxygenase</keyword>
<feature type="region of interest" description="Disordered" evidence="15">
    <location>
        <begin position="627"/>
        <end position="656"/>
    </location>
</feature>
<dbReference type="PANTHER" id="PTHR24292:SF84">
    <property type="entry name" value="CYTOCHROME P450 28A5-RELATED"/>
    <property type="match status" value="1"/>
</dbReference>
<evidence type="ECO:0000313" key="17">
    <source>
        <dbReference type="EMBL" id="KAH0812657.1"/>
    </source>
</evidence>
<dbReference type="PANTHER" id="PTHR24292">
    <property type="entry name" value="CYTOCHROME P450"/>
    <property type="match status" value="1"/>
</dbReference>
<keyword evidence="13" id="KW-0472">Membrane</keyword>
<dbReference type="InterPro" id="IPR002401">
    <property type="entry name" value="Cyt_P450_E_grp-I"/>
</dbReference>
<evidence type="ECO:0000256" key="16">
    <source>
        <dbReference type="SAM" id="SignalP"/>
    </source>
</evidence>
<dbReference type="InterPro" id="IPR050476">
    <property type="entry name" value="Insect_CytP450_Detox"/>
</dbReference>
<sequence length="858" mass="98304">MFVVLFISAVLIALYFLKENYEYWKKRGVPGPKPKFIVGNLGQSFLMKKSPFEVFTDIYNQYPDTPIVGVYRSSTPSLIIRDPDFIREITGKSFDHFHENDLRIEKEIDPLIGRNPFFLRGQEWKTVRAQLTPAFTSGKMKLVYPHLEDTSQRISKFIDSQPNATNGQGYEAKELCKRYTLNNVASCAFGLEGKCFEEDNSEFQQIAQQFMTPETWSTVKIFLMSLFPFLTNFISVKFTAKSVEEKVTNIVSQTLRYRERNNVVRNDYLHILMQLKETSKDYDFTDVDVTAHAAGFIADGYESSSVVMSFLLYELANNPDVQSKLRQEIDESFAKHSNTMPYEAIQDMTYLDAVLSESLRMHPPTFAVVKRCTKRFTYMPNNTDVISRPVVIEEGTPIIFPSYGLQHDPQYFDDPERFRPERFIGANKDKIKKYTFMPFGEGPRTCLGQRFGVLQIKIGVVYILKNYQLRVNEKTQRPLKYNPMYFLTSPVENCEEEEMVDVETIFDNNEENEVALADLEDVSEEVSFAYWVGESAGKGLLVFGQGGQIGCGTVKGAETARKVCGDVEGSKRVRLEEESRKFVKNQTPECGVKFDARISSSTVGPRKVQVSRDVDRPVTIKARSEMDQKYMSSTHNESMDLGPPDSHEAMNNREFDSRDKRSYEFLMGLVKDSKYETTKTDVSTNDLHIQGESENATASELLLELMIKIAAHPDQWNKVHNLLENIDSDIMASKKIIEGLQHTEGKTESKSGLKLNKETPENYRPQSSSQKTYPKTFAYHRVTGRPLYLHKNPKAYIAVSVIAPKPISTRSKDDDLILEKELRQLKPWTHNQNLKNMASLRSRWVIQRDDNIDNLVVA</sequence>
<proteinExistence type="inferred from homology"/>
<comment type="subcellular location">
    <subcellularLocation>
        <location evidence="4">Endoplasmic reticulum membrane</location>
        <topology evidence="4">Peripheral membrane protein</topology>
    </subcellularLocation>
    <subcellularLocation>
        <location evidence="3">Microsome membrane</location>
        <topology evidence="3">Peripheral membrane protein</topology>
    </subcellularLocation>
</comment>
<keyword evidence="9" id="KW-0492">Microsome</keyword>
<comment type="function">
    <text evidence="2">May be involved in the metabolism of insect hormones and in the breakdown of synthetic insecticides.</text>
</comment>
<dbReference type="InterPro" id="IPR036396">
    <property type="entry name" value="Cyt_P450_sf"/>
</dbReference>
<dbReference type="PRINTS" id="PR00385">
    <property type="entry name" value="P450"/>
</dbReference>
<evidence type="ECO:0008006" key="19">
    <source>
        <dbReference type="Google" id="ProtNLM"/>
    </source>
</evidence>
<evidence type="ECO:0000256" key="8">
    <source>
        <dbReference type="ARBA" id="ARBA00022824"/>
    </source>
</evidence>
<evidence type="ECO:0000256" key="1">
    <source>
        <dbReference type="ARBA" id="ARBA00001971"/>
    </source>
</evidence>
<dbReference type="Proteomes" id="UP000719412">
    <property type="component" value="Unassembled WGS sequence"/>
</dbReference>
<evidence type="ECO:0000256" key="4">
    <source>
        <dbReference type="ARBA" id="ARBA00004406"/>
    </source>
</evidence>
<keyword evidence="18" id="KW-1185">Reference proteome</keyword>
<evidence type="ECO:0000313" key="18">
    <source>
        <dbReference type="Proteomes" id="UP000719412"/>
    </source>
</evidence>
<dbReference type="AlphaFoldDB" id="A0A8J6HEI4"/>
<evidence type="ECO:0000256" key="11">
    <source>
        <dbReference type="ARBA" id="ARBA00023004"/>
    </source>
</evidence>
<feature type="signal peptide" evidence="16">
    <location>
        <begin position="1"/>
        <end position="17"/>
    </location>
</feature>
<evidence type="ECO:0000256" key="12">
    <source>
        <dbReference type="ARBA" id="ARBA00023033"/>
    </source>
</evidence>
<evidence type="ECO:0000256" key="2">
    <source>
        <dbReference type="ARBA" id="ARBA00003690"/>
    </source>
</evidence>
<comment type="cofactor">
    <cofactor evidence="1 14">
        <name>heme</name>
        <dbReference type="ChEBI" id="CHEBI:30413"/>
    </cofactor>
</comment>
<dbReference type="CDD" id="cd11056">
    <property type="entry name" value="CYP6-like"/>
    <property type="match status" value="1"/>
</dbReference>
<evidence type="ECO:0000256" key="6">
    <source>
        <dbReference type="ARBA" id="ARBA00022617"/>
    </source>
</evidence>
<evidence type="ECO:0000256" key="9">
    <source>
        <dbReference type="ARBA" id="ARBA00022848"/>
    </source>
</evidence>
<dbReference type="Pfam" id="PF00067">
    <property type="entry name" value="p450"/>
    <property type="match status" value="1"/>
</dbReference>
<keyword evidence="16" id="KW-0732">Signal</keyword>
<evidence type="ECO:0000256" key="14">
    <source>
        <dbReference type="PIRSR" id="PIRSR602401-1"/>
    </source>
</evidence>
<dbReference type="EMBL" id="JABDTM020025881">
    <property type="protein sequence ID" value="KAH0812657.1"/>
    <property type="molecule type" value="Genomic_DNA"/>
</dbReference>
<dbReference type="SUPFAM" id="SSF48264">
    <property type="entry name" value="Cytochrome P450"/>
    <property type="match status" value="1"/>
</dbReference>
<feature type="binding site" description="axial binding residue" evidence="14">
    <location>
        <position position="446"/>
    </location>
    <ligand>
        <name>heme</name>
        <dbReference type="ChEBI" id="CHEBI:30413"/>
    </ligand>
    <ligandPart>
        <name>Fe</name>
        <dbReference type="ChEBI" id="CHEBI:18248"/>
    </ligandPart>
</feature>
<reference evidence="17" key="1">
    <citation type="journal article" date="2020" name="J Insects Food Feed">
        <title>The yellow mealworm (Tenebrio molitor) genome: a resource for the emerging insects as food and feed industry.</title>
        <authorList>
            <person name="Eriksson T."/>
            <person name="Andere A."/>
            <person name="Kelstrup H."/>
            <person name="Emery V."/>
            <person name="Picard C."/>
        </authorList>
    </citation>
    <scope>NUCLEOTIDE SEQUENCE</scope>
    <source>
        <strain evidence="17">Stoneville</strain>
        <tissue evidence="17">Whole head</tissue>
    </source>
</reference>
<dbReference type="GO" id="GO:0004497">
    <property type="term" value="F:monooxygenase activity"/>
    <property type="evidence" value="ECO:0007669"/>
    <property type="project" value="UniProtKB-KW"/>
</dbReference>
<accession>A0A8J6HEI4</accession>
<dbReference type="PROSITE" id="PS00086">
    <property type="entry name" value="CYTOCHROME_P450"/>
    <property type="match status" value="1"/>
</dbReference>
<keyword evidence="7 14" id="KW-0479">Metal-binding</keyword>
<organism evidence="17 18">
    <name type="scientific">Tenebrio molitor</name>
    <name type="common">Yellow mealworm beetle</name>
    <dbReference type="NCBI Taxonomy" id="7067"/>
    <lineage>
        <taxon>Eukaryota</taxon>
        <taxon>Metazoa</taxon>
        <taxon>Ecdysozoa</taxon>
        <taxon>Arthropoda</taxon>
        <taxon>Hexapoda</taxon>
        <taxon>Insecta</taxon>
        <taxon>Pterygota</taxon>
        <taxon>Neoptera</taxon>
        <taxon>Endopterygota</taxon>
        <taxon>Coleoptera</taxon>
        <taxon>Polyphaga</taxon>
        <taxon>Cucujiformia</taxon>
        <taxon>Tenebrionidae</taxon>
        <taxon>Tenebrio</taxon>
    </lineage>
</organism>
<dbReference type="InterPro" id="IPR001128">
    <property type="entry name" value="Cyt_P450"/>
</dbReference>
<keyword evidence="6 14" id="KW-0349">Heme</keyword>
<dbReference type="GO" id="GO:0005789">
    <property type="term" value="C:endoplasmic reticulum membrane"/>
    <property type="evidence" value="ECO:0007669"/>
    <property type="project" value="UniProtKB-SubCell"/>
</dbReference>
<dbReference type="PRINTS" id="PR00463">
    <property type="entry name" value="EP450I"/>
</dbReference>
<keyword evidence="8" id="KW-0256">Endoplasmic reticulum</keyword>
<reference evidence="17" key="2">
    <citation type="submission" date="2021-08" db="EMBL/GenBank/DDBJ databases">
        <authorList>
            <person name="Eriksson T."/>
        </authorList>
    </citation>
    <scope>NUCLEOTIDE SEQUENCE</scope>
    <source>
        <strain evidence="17">Stoneville</strain>
        <tissue evidence="17">Whole head</tissue>
    </source>
</reference>
<evidence type="ECO:0000256" key="15">
    <source>
        <dbReference type="SAM" id="MobiDB-lite"/>
    </source>
</evidence>
<dbReference type="GO" id="GO:0016705">
    <property type="term" value="F:oxidoreductase activity, acting on paired donors, with incorporation or reduction of molecular oxygen"/>
    <property type="evidence" value="ECO:0007669"/>
    <property type="project" value="InterPro"/>
</dbReference>
<keyword evidence="10" id="KW-0560">Oxidoreductase</keyword>
<evidence type="ECO:0000256" key="7">
    <source>
        <dbReference type="ARBA" id="ARBA00022723"/>
    </source>
</evidence>
<evidence type="ECO:0000256" key="5">
    <source>
        <dbReference type="ARBA" id="ARBA00010617"/>
    </source>
</evidence>
<keyword evidence="11 14" id="KW-0408">Iron</keyword>
<comment type="caution">
    <text evidence="17">The sequence shown here is derived from an EMBL/GenBank/DDBJ whole genome shotgun (WGS) entry which is preliminary data.</text>
</comment>
<evidence type="ECO:0000256" key="13">
    <source>
        <dbReference type="ARBA" id="ARBA00023136"/>
    </source>
</evidence>
<evidence type="ECO:0000256" key="3">
    <source>
        <dbReference type="ARBA" id="ARBA00004174"/>
    </source>
</evidence>
<dbReference type="GO" id="GO:0020037">
    <property type="term" value="F:heme binding"/>
    <property type="evidence" value="ECO:0007669"/>
    <property type="project" value="InterPro"/>
</dbReference>
<feature type="chain" id="PRO_5035328331" description="Cytochrome P450 monooxygenase" evidence="16">
    <location>
        <begin position="18"/>
        <end position="858"/>
    </location>
</feature>
<evidence type="ECO:0000256" key="10">
    <source>
        <dbReference type="ARBA" id="ARBA00023002"/>
    </source>
</evidence>
<feature type="region of interest" description="Disordered" evidence="15">
    <location>
        <begin position="741"/>
        <end position="770"/>
    </location>
</feature>
<feature type="compositionally biased region" description="Basic and acidic residues" evidence="15">
    <location>
        <begin position="741"/>
        <end position="761"/>
    </location>
</feature>